<dbReference type="FunFam" id="1.25.40.10:FF:001373">
    <property type="entry name" value="Tetratricopeptide repeat domain 26"/>
    <property type="match status" value="1"/>
</dbReference>
<dbReference type="EMBL" id="NBNE01005212">
    <property type="protein sequence ID" value="OWZ03987.1"/>
    <property type="molecule type" value="Genomic_DNA"/>
</dbReference>
<keyword evidence="5" id="KW-0966">Cell projection</keyword>
<evidence type="ECO:0000256" key="2">
    <source>
        <dbReference type="ARBA" id="ARBA00007834"/>
    </source>
</evidence>
<dbReference type="AlphaFoldDB" id="A0A225VGS4"/>
<proteinExistence type="inferred from homology"/>
<dbReference type="GO" id="GO:0120170">
    <property type="term" value="F:intraciliary transport particle B binding"/>
    <property type="evidence" value="ECO:0007669"/>
    <property type="project" value="TreeGrafter"/>
</dbReference>
<dbReference type="SUPFAM" id="SSF48452">
    <property type="entry name" value="TPR-like"/>
    <property type="match status" value="2"/>
</dbReference>
<evidence type="ECO:0000313" key="7">
    <source>
        <dbReference type="Proteomes" id="UP000198211"/>
    </source>
</evidence>
<comment type="caution">
    <text evidence="6">The sequence shown here is derived from an EMBL/GenBank/DDBJ whole genome shotgun (WGS) entry which is preliminary data.</text>
</comment>
<keyword evidence="7" id="KW-1185">Reference proteome</keyword>
<dbReference type="Proteomes" id="UP000198211">
    <property type="component" value="Unassembled WGS sequence"/>
</dbReference>
<evidence type="ECO:0000256" key="4">
    <source>
        <dbReference type="ARBA" id="ARBA00022803"/>
    </source>
</evidence>
<dbReference type="GO" id="GO:0035735">
    <property type="term" value="P:intraciliary transport involved in cilium assembly"/>
    <property type="evidence" value="ECO:0007669"/>
    <property type="project" value="TreeGrafter"/>
</dbReference>
<comment type="similarity">
    <text evidence="2">Belongs to the IFT56 family.</text>
</comment>
<organism evidence="6 7">
    <name type="scientific">Phytophthora megakarya</name>
    <dbReference type="NCBI Taxonomy" id="4795"/>
    <lineage>
        <taxon>Eukaryota</taxon>
        <taxon>Sar</taxon>
        <taxon>Stramenopiles</taxon>
        <taxon>Oomycota</taxon>
        <taxon>Peronosporomycetes</taxon>
        <taxon>Peronosporales</taxon>
        <taxon>Peronosporaceae</taxon>
        <taxon>Phytophthora</taxon>
    </lineage>
</organism>
<dbReference type="PANTHER" id="PTHR14781">
    <property type="entry name" value="INTRAFLAGELLAR TRANSPORT PROTEIN 56"/>
    <property type="match status" value="1"/>
</dbReference>
<dbReference type="Gene3D" id="1.25.40.10">
    <property type="entry name" value="Tetratricopeptide repeat domain"/>
    <property type="match status" value="3"/>
</dbReference>
<keyword evidence="4" id="KW-0802">TPR repeat</keyword>
<gene>
    <name evidence="6" type="ORF">PHMEG_00024192</name>
</gene>
<dbReference type="OrthoDB" id="95390at2759"/>
<comment type="subcellular location">
    <subcellularLocation>
        <location evidence="1">Cell projection</location>
        <location evidence="1">Cilium</location>
    </subcellularLocation>
</comment>
<dbReference type="FunFam" id="1.25.40.10:FF:000372">
    <property type="entry name" value="Tetratricopeptide repeat domain 26"/>
    <property type="match status" value="1"/>
</dbReference>
<sequence length="560" mass="64269">MYVAKPKQTQRAKAQEIARVKIKKGPTVEECVAKRDFTGASAILEFNLKSDDATAVTGPAKAEEKRKTLLWLAYASFHLGNYQRALDAYSQLRDVDDTPEIYLYRACCLFYLQMYKEAAKEAEQGPAGQLQNRLLFHCAHKLGDEDKLLVYHQQLTDSKEDQLSLAAIHYFRNHFQEATDIYKRLLLENRDDIALNVYVAMCYYKLDYYDVSLEIMQAYLQAFPDSVVAVNVKACNQFKLYNGAAAKDEVKTLTDRGYNVEQNDLVSHNMVVFEDGQNALRVLPQFVDALPEARLNLVVYYLKHDKLQEAYDLIKDVEPSTPQEYILKGVVHATLGQSTSSRQHVKTAQQYFQLVGSSPTECDTIPGRQCMASCFYLLKQFEDVNIYLNSIKQYLYNEDDFNWNFGISLCNTGSHQEALETLLRVQQEDYRHDYCYVSWLARCYILNHNPSAAWDLYLKLDNSDDSFNLLQLIAHDSYKMGEFLYAAKAFDILERLDPDPEYWEGKRGACVGVFQRAVAGKATRVELEEVLSILKTNNNPQVEYIVRIMKKWGAENGITV</sequence>
<dbReference type="GO" id="GO:0036064">
    <property type="term" value="C:ciliary basal body"/>
    <property type="evidence" value="ECO:0007669"/>
    <property type="project" value="TreeGrafter"/>
</dbReference>
<reference evidence="7" key="1">
    <citation type="submission" date="2017-03" db="EMBL/GenBank/DDBJ databases">
        <title>Phytopthora megakarya and P. palmivora, two closely related causual agents of cacao black pod achieved similar genome size and gene model numbers by different mechanisms.</title>
        <authorList>
            <person name="Ali S."/>
            <person name="Shao J."/>
            <person name="Larry D.J."/>
            <person name="Kronmiller B."/>
            <person name="Shen D."/>
            <person name="Strem M.D."/>
            <person name="Melnick R.L."/>
            <person name="Guiltinan M.J."/>
            <person name="Tyler B.M."/>
            <person name="Meinhardt L.W."/>
            <person name="Bailey B.A."/>
        </authorList>
    </citation>
    <scope>NUCLEOTIDE SEQUENCE [LARGE SCALE GENOMIC DNA]</scope>
    <source>
        <strain evidence="7">zdho120</strain>
    </source>
</reference>
<evidence type="ECO:0008006" key="8">
    <source>
        <dbReference type="Google" id="ProtNLM"/>
    </source>
</evidence>
<evidence type="ECO:0000313" key="6">
    <source>
        <dbReference type="EMBL" id="OWZ03987.1"/>
    </source>
</evidence>
<dbReference type="GO" id="GO:0030992">
    <property type="term" value="C:intraciliary transport particle B"/>
    <property type="evidence" value="ECO:0007669"/>
    <property type="project" value="TreeGrafter"/>
</dbReference>
<dbReference type="InterPro" id="IPR011990">
    <property type="entry name" value="TPR-like_helical_dom_sf"/>
</dbReference>
<evidence type="ECO:0000256" key="5">
    <source>
        <dbReference type="ARBA" id="ARBA00023273"/>
    </source>
</evidence>
<evidence type="ECO:0000256" key="1">
    <source>
        <dbReference type="ARBA" id="ARBA00004138"/>
    </source>
</evidence>
<evidence type="ECO:0000256" key="3">
    <source>
        <dbReference type="ARBA" id="ARBA00022737"/>
    </source>
</evidence>
<protein>
    <recommendedName>
        <fullName evidence="8">Intraflagellar transport protein 56</fullName>
    </recommendedName>
</protein>
<name>A0A225VGS4_9STRA</name>
<dbReference type="InterPro" id="IPR030511">
    <property type="entry name" value="TTC26"/>
</dbReference>
<dbReference type="PANTHER" id="PTHR14781:SF0">
    <property type="entry name" value="INTRAFLAGELLAR TRANSPORT PROTEIN 56"/>
    <property type="match status" value="1"/>
</dbReference>
<dbReference type="FunFam" id="1.25.40.10:FF:001918">
    <property type="entry name" value="Intraflagellar transport protein 56"/>
    <property type="match status" value="1"/>
</dbReference>
<accession>A0A225VGS4</accession>
<dbReference type="GO" id="GO:0097546">
    <property type="term" value="C:ciliary base"/>
    <property type="evidence" value="ECO:0007669"/>
    <property type="project" value="TreeGrafter"/>
</dbReference>
<dbReference type="STRING" id="4795.A0A225VGS4"/>
<dbReference type="GO" id="GO:0035720">
    <property type="term" value="P:intraciliary anterograde transport"/>
    <property type="evidence" value="ECO:0007669"/>
    <property type="project" value="TreeGrafter"/>
</dbReference>
<keyword evidence="3" id="KW-0677">Repeat</keyword>